<dbReference type="RefSeq" id="WP_379232442.1">
    <property type="nucleotide sequence ID" value="NZ_JBHSTE010000002.1"/>
</dbReference>
<keyword evidence="2" id="KW-1185">Reference proteome</keyword>
<evidence type="ECO:0000313" key="1">
    <source>
        <dbReference type="EMBL" id="MFC6332264.1"/>
    </source>
</evidence>
<dbReference type="InterPro" id="IPR019615">
    <property type="entry name" value="DUF2487"/>
</dbReference>
<accession>A0ABW1V0J9</accession>
<dbReference type="Proteomes" id="UP001596233">
    <property type="component" value="Unassembled WGS sequence"/>
</dbReference>
<evidence type="ECO:0000313" key="2">
    <source>
        <dbReference type="Proteomes" id="UP001596233"/>
    </source>
</evidence>
<proteinExistence type="predicted"/>
<reference evidence="2" key="1">
    <citation type="journal article" date="2019" name="Int. J. Syst. Evol. Microbiol.">
        <title>The Global Catalogue of Microorganisms (GCM) 10K type strain sequencing project: providing services to taxonomists for standard genome sequencing and annotation.</title>
        <authorList>
            <consortium name="The Broad Institute Genomics Platform"/>
            <consortium name="The Broad Institute Genome Sequencing Center for Infectious Disease"/>
            <person name="Wu L."/>
            <person name="Ma J."/>
        </authorList>
    </citation>
    <scope>NUCLEOTIDE SEQUENCE [LARGE SCALE GENOMIC DNA]</scope>
    <source>
        <strain evidence="2">PCU 280</strain>
    </source>
</reference>
<dbReference type="Pfam" id="PF10673">
    <property type="entry name" value="DUF2487"/>
    <property type="match status" value="1"/>
</dbReference>
<name>A0ABW1V0J9_9BACL</name>
<dbReference type="EMBL" id="JBHSTE010000002">
    <property type="protein sequence ID" value="MFC6332264.1"/>
    <property type="molecule type" value="Genomic_DNA"/>
</dbReference>
<organism evidence="1 2">
    <name type="scientific">Paenibacillus septentrionalis</name>
    <dbReference type="NCBI Taxonomy" id="429342"/>
    <lineage>
        <taxon>Bacteria</taxon>
        <taxon>Bacillati</taxon>
        <taxon>Bacillota</taxon>
        <taxon>Bacilli</taxon>
        <taxon>Bacillales</taxon>
        <taxon>Paenibacillaceae</taxon>
        <taxon>Paenibacillus</taxon>
    </lineage>
</organism>
<comment type="caution">
    <text evidence="1">The sequence shown here is derived from an EMBL/GenBank/DDBJ whole genome shotgun (WGS) entry which is preliminary data.</text>
</comment>
<sequence length="137" mass="15882">MKFNEIEADSWDELKPYVDTCLLPITGMNGTESPAEATKCLEDLRDIMDLVEIPFRGRIVTYPAYHYFDVREGTKQSIANLCNRFKQQGYKYIILITAKNNVKFQLDEADLWITPKENGDFPSDEEISGYIRELWSS</sequence>
<gene>
    <name evidence="1" type="ORF">ACFP56_06480</name>
</gene>
<protein>
    <submittedName>
        <fullName evidence="1">DUF2487 family protein</fullName>
    </submittedName>
</protein>